<evidence type="ECO:0000313" key="9">
    <source>
        <dbReference type="EMBL" id="RBS31284.1"/>
    </source>
</evidence>
<organism evidence="8 11">
    <name type="scientific">Enterococcus faecium</name>
    <name type="common">Streptococcus faecium</name>
    <dbReference type="NCBI Taxonomy" id="1352"/>
    <lineage>
        <taxon>Bacteria</taxon>
        <taxon>Bacillati</taxon>
        <taxon>Bacillota</taxon>
        <taxon>Bacilli</taxon>
        <taxon>Lactobacillales</taxon>
        <taxon>Enterococcaceae</taxon>
        <taxon>Enterococcus</taxon>
    </lineage>
</organism>
<feature type="domain" description="Transposase IS116/IS110/IS902 C-terminal" evidence="3">
    <location>
        <begin position="270"/>
        <end position="356"/>
    </location>
</feature>
<dbReference type="GO" id="GO:0006313">
    <property type="term" value="P:DNA transposition"/>
    <property type="evidence" value="ECO:0007669"/>
    <property type="project" value="InterPro"/>
</dbReference>
<dbReference type="EMBL" id="WEFP01000001">
    <property type="protein sequence ID" value="KAB7578057.1"/>
    <property type="molecule type" value="Genomic_DNA"/>
</dbReference>
<evidence type="ECO:0000256" key="1">
    <source>
        <dbReference type="SAM" id="Coils"/>
    </source>
</evidence>
<reference evidence="9 12" key="1">
    <citation type="submission" date="2015-06" db="EMBL/GenBank/DDBJ databases">
        <title>The Genome Sequence of Enterococcus faecium 131EA1.</title>
        <authorList>
            <consortium name="The Broad Institute Genomics Platform"/>
            <consortium name="The Broad Institute Genome Sequencing Center for Infectious Disease"/>
            <person name="Earl A.M."/>
            <person name="Van Tyne D."/>
            <person name="Lebreton F."/>
            <person name="Saavedra J.T."/>
            <person name="Gilmore M.S."/>
            <person name="Manson Mcguire A."/>
            <person name="Clock S."/>
            <person name="Crupain M."/>
            <person name="Rangan U."/>
            <person name="Young S."/>
            <person name="Abouelleil A."/>
            <person name="Cao P."/>
            <person name="Chapman S.B."/>
            <person name="Griggs A."/>
            <person name="Priest M."/>
            <person name="Shea T."/>
            <person name="Wortman J."/>
            <person name="Nusbaum C."/>
            <person name="Birren B."/>
        </authorList>
    </citation>
    <scope>NUCLEOTIDE SEQUENCE [LARGE SCALE GENOMIC DNA]</scope>
    <source>
        <strain evidence="9 12">131EA1</strain>
    </source>
</reference>
<evidence type="ECO:0000259" key="2">
    <source>
        <dbReference type="Pfam" id="PF01548"/>
    </source>
</evidence>
<keyword evidence="1" id="KW-0175">Coiled coil</keyword>
<dbReference type="AlphaFoldDB" id="A0A1B5FWX7"/>
<dbReference type="EMBL" id="WEFP01000001">
    <property type="protein sequence ID" value="KAB7577672.1"/>
    <property type="molecule type" value="Genomic_DNA"/>
</dbReference>
<reference evidence="8 11" key="2">
    <citation type="submission" date="2017-02" db="EMBL/GenBank/DDBJ databases">
        <title>Clonality and virulence of isolates of VRE in Hematopoietic Stem Cell Transplanted (HSCT) patients.</title>
        <authorList>
            <person name="Marchi A.P."/>
            <person name="Martins R.C."/>
            <person name="Marie S.K."/>
            <person name="Levin A.S."/>
            <person name="Costa S.F."/>
        </authorList>
    </citation>
    <scope>NUCLEOTIDE SEQUENCE [LARGE SCALE GENOMIC DNA]</scope>
    <source>
        <strain evidence="8 11">LIM1759</strain>
    </source>
</reference>
<evidence type="ECO:0000313" key="11">
    <source>
        <dbReference type="Proteomes" id="UP000191171"/>
    </source>
</evidence>
<dbReference type="GeneID" id="67042293"/>
<accession>A0A1B5FWX7</accession>
<dbReference type="Proteomes" id="UP000191171">
    <property type="component" value="Unassembled WGS sequence"/>
</dbReference>
<dbReference type="PANTHER" id="PTHR33055:SF15">
    <property type="entry name" value="TRANSPOSASE-RELATED"/>
    <property type="match status" value="1"/>
</dbReference>
<dbReference type="NCBIfam" id="NF033542">
    <property type="entry name" value="transpos_IS110"/>
    <property type="match status" value="1"/>
</dbReference>
<name>A0A1B5FWX7_ENTFC</name>
<sequence>MYFLGIDIGKRTHVASIMNEEGKVLLKGFSFPNTTEGAESLIERMVDYSGAPSDFVIGMEATGHYWLSIFSYLHESDYLIHVVNPLQTDGWRKGTEIRKRKNDIIDSVLIADLMRYGSFVETVLSDENVFSLKQLSRYRTYLVGTASDFKRKIIAVLDQVFPEYATIFTKQGVFGKASKELLLAFSAPIDLENISSETLAQYLAELSRNRIKAEKADQLKQAASNSFGVKFAQEAFTFQLRSMIEQLKFIESQIKETEREIKHIMDTLNSVILTIPGIGPINGATILGEIGDIQKFSNPKKLVAYAGIDASVTQSGQYEATHNVMSKRGSPYLRKALFSAALVASQCDPVFSAFYQKKVSEGKHHLTALGAVSRKLCYVIHAILTKNEPYIIVSD</sequence>
<evidence type="ECO:0000313" key="12">
    <source>
        <dbReference type="Proteomes" id="UP000253144"/>
    </source>
</evidence>
<evidence type="ECO:0000313" key="13">
    <source>
        <dbReference type="Proteomes" id="UP000469871"/>
    </source>
</evidence>
<feature type="domain" description="Transposase IS110-like N-terminal" evidence="2">
    <location>
        <begin position="4"/>
        <end position="162"/>
    </location>
</feature>
<evidence type="ECO:0000313" key="10">
    <source>
        <dbReference type="EMBL" id="RBS31485.1"/>
    </source>
</evidence>
<reference evidence="4 13" key="3">
    <citation type="submission" date="2019-10" db="EMBL/GenBank/DDBJ databases">
        <title>Evolutionary dynamics of vancomycin-resistant Enterococcus faecium during gastrointestinal tract colonization and bloodstream infection in immunocompromised pediatric patients.</title>
        <authorList>
            <person name="Chilambi G.S."/>
            <person name="Nordstrom H.R."/>
            <person name="Evans D.R."/>
            <person name="Ferrolino J."/>
            <person name="Hayden R.T."/>
            <person name="Maron G.M."/>
            <person name="Vo A.N."/>
            <person name="Gilmore M.S."/>
            <person name="Wolf J."/>
            <person name="Rosch J.W."/>
            <person name="Van Tyne D."/>
        </authorList>
    </citation>
    <scope>NUCLEOTIDE SEQUENCE [LARGE SCALE GENOMIC DNA]</scope>
    <source>
        <strain evidence="4 13">VRECG27</strain>
    </source>
</reference>
<evidence type="ECO:0000259" key="3">
    <source>
        <dbReference type="Pfam" id="PF02371"/>
    </source>
</evidence>
<dbReference type="EMBL" id="LEQJ01000009">
    <property type="protein sequence ID" value="RBS31485.1"/>
    <property type="molecule type" value="Genomic_DNA"/>
</dbReference>
<dbReference type="PANTHER" id="PTHR33055">
    <property type="entry name" value="TRANSPOSASE FOR INSERTION SEQUENCE ELEMENT IS1111A"/>
    <property type="match status" value="1"/>
</dbReference>
<dbReference type="EMBL" id="WEFP01000001">
    <property type="protein sequence ID" value="KAB7578196.1"/>
    <property type="molecule type" value="Genomic_DNA"/>
</dbReference>
<evidence type="ECO:0000313" key="5">
    <source>
        <dbReference type="EMBL" id="KAB7577672.1"/>
    </source>
</evidence>
<dbReference type="Proteomes" id="UP000253144">
    <property type="component" value="Unassembled WGS sequence"/>
</dbReference>
<dbReference type="Pfam" id="PF02371">
    <property type="entry name" value="Transposase_20"/>
    <property type="match status" value="1"/>
</dbReference>
<dbReference type="EMBL" id="WEFP01000001">
    <property type="protein sequence ID" value="KAB7577189.1"/>
    <property type="molecule type" value="Genomic_DNA"/>
</dbReference>
<dbReference type="RefSeq" id="WP_002297293.1">
    <property type="nucleotide sequence ID" value="NZ_AP022341.1"/>
</dbReference>
<dbReference type="InterPro" id="IPR003346">
    <property type="entry name" value="Transposase_20"/>
</dbReference>
<protein>
    <submittedName>
        <fullName evidence="8 9">Transposase</fullName>
    </submittedName>
</protein>
<evidence type="ECO:0000313" key="6">
    <source>
        <dbReference type="EMBL" id="KAB7578057.1"/>
    </source>
</evidence>
<dbReference type="EMBL" id="LEQJ01000009">
    <property type="protein sequence ID" value="RBS31284.1"/>
    <property type="molecule type" value="Genomic_DNA"/>
</dbReference>
<dbReference type="GO" id="GO:0003677">
    <property type="term" value="F:DNA binding"/>
    <property type="evidence" value="ECO:0007669"/>
    <property type="project" value="InterPro"/>
</dbReference>
<evidence type="ECO:0000313" key="7">
    <source>
        <dbReference type="EMBL" id="KAB7578196.1"/>
    </source>
</evidence>
<feature type="coiled-coil region" evidence="1">
    <location>
        <begin position="240"/>
        <end position="267"/>
    </location>
</feature>
<gene>
    <name evidence="8" type="ORF">B1P95_02535</name>
    <name evidence="9" type="ORF">EB12_01469</name>
    <name evidence="10" type="ORF">EB12_01670</name>
    <name evidence="4" type="ORF">GBM73_07615</name>
    <name evidence="5" type="ORF">GBM73_10220</name>
    <name evidence="6" type="ORF">GBM73_12490</name>
    <name evidence="7" type="ORF">GBM73_13235</name>
</gene>
<comment type="caution">
    <text evidence="8">The sequence shown here is derived from an EMBL/GenBank/DDBJ whole genome shotgun (WGS) entry which is preliminary data.</text>
</comment>
<dbReference type="GO" id="GO:0004803">
    <property type="term" value="F:transposase activity"/>
    <property type="evidence" value="ECO:0007669"/>
    <property type="project" value="InterPro"/>
</dbReference>
<dbReference type="InterPro" id="IPR002525">
    <property type="entry name" value="Transp_IS110-like_N"/>
</dbReference>
<dbReference type="Proteomes" id="UP000469871">
    <property type="component" value="Unassembled WGS sequence"/>
</dbReference>
<dbReference type="Pfam" id="PF01548">
    <property type="entry name" value="DEDD_Tnp_IS110"/>
    <property type="match status" value="1"/>
</dbReference>
<proteinExistence type="predicted"/>
<dbReference type="EMBL" id="MVGJ01000011">
    <property type="protein sequence ID" value="OOL83698.1"/>
    <property type="molecule type" value="Genomic_DNA"/>
</dbReference>
<dbReference type="InterPro" id="IPR047650">
    <property type="entry name" value="Transpos_IS110"/>
</dbReference>
<evidence type="ECO:0000313" key="4">
    <source>
        <dbReference type="EMBL" id="KAB7577189.1"/>
    </source>
</evidence>
<evidence type="ECO:0000313" key="8">
    <source>
        <dbReference type="EMBL" id="OOL83698.1"/>
    </source>
</evidence>